<evidence type="ECO:0000313" key="2">
    <source>
        <dbReference type="Proteomes" id="UP000236928"/>
    </source>
</evidence>
<dbReference type="Proteomes" id="UP000236928">
    <property type="component" value="Unassembled WGS sequence"/>
</dbReference>
<keyword evidence="2" id="KW-1185">Reference proteome</keyword>
<dbReference type="AlphaFoldDB" id="A0A2P4Z2H9"/>
<dbReference type="GO" id="GO:0031390">
    <property type="term" value="C:Ctf18 RFC-like complex"/>
    <property type="evidence" value="ECO:0007669"/>
    <property type="project" value="InterPro"/>
</dbReference>
<name>A0A2P4Z2H9_9CRYT</name>
<evidence type="ECO:0000313" key="1">
    <source>
        <dbReference type="EMBL" id="POM84231.1"/>
    </source>
</evidence>
<dbReference type="VEuPathDB" id="CryptoDB:CmeUKMEL1_11360"/>
<dbReference type="EMBL" id="JIBK01000041">
    <property type="protein sequence ID" value="POM84231.1"/>
    <property type="molecule type" value="Genomic_DNA"/>
</dbReference>
<protein>
    <submittedName>
        <fullName evidence="1">Ctf8 family protein</fullName>
    </submittedName>
</protein>
<dbReference type="GO" id="GO:0007064">
    <property type="term" value="P:mitotic sister chromatid cohesion"/>
    <property type="evidence" value="ECO:0007669"/>
    <property type="project" value="InterPro"/>
</dbReference>
<gene>
    <name evidence="1" type="ORF">CmeUKMEL1_11360</name>
</gene>
<dbReference type="InterPro" id="IPR018607">
    <property type="entry name" value="Ctf8"/>
</dbReference>
<reference evidence="1 2" key="1">
    <citation type="submission" date="2014-04" db="EMBL/GenBank/DDBJ databases">
        <title>Comparative Genomics of Cryptosporidium Species.</title>
        <authorList>
            <person name="Silva J.C."/>
            <person name="Su Q."/>
            <person name="Chalmers R."/>
            <person name="Chibucos M.C."/>
            <person name="Elwin K."/>
            <person name="Godinez A."/>
            <person name="Guo F."/>
            <person name="Huynh K."/>
            <person name="Orvis J."/>
            <person name="Ott S."/>
            <person name="Sadzewicz L."/>
            <person name="Sengamalay N."/>
            <person name="Shetty A."/>
            <person name="Sun M."/>
            <person name="Tallon L."/>
            <person name="Xiao L."/>
            <person name="Zhang H."/>
            <person name="Fraser C.M."/>
            <person name="Zhu G."/>
            <person name="Kissinger J."/>
            <person name="Widmer G."/>
        </authorList>
    </citation>
    <scope>NUCLEOTIDE SEQUENCE [LARGE SCALE GENOMIC DNA]</scope>
    <source>
        <strain evidence="1 2">UKMEL1</strain>
    </source>
</reference>
<comment type="caution">
    <text evidence="1">The sequence shown here is derived from an EMBL/GenBank/DDBJ whole genome shotgun (WGS) entry which is preliminary data.</text>
</comment>
<dbReference type="Pfam" id="PF09696">
    <property type="entry name" value="Ctf8"/>
    <property type="match status" value="1"/>
</dbReference>
<dbReference type="OrthoDB" id="121932at2759"/>
<organism evidence="1 2">
    <name type="scientific">Cryptosporidium meleagridis</name>
    <dbReference type="NCBI Taxonomy" id="93969"/>
    <lineage>
        <taxon>Eukaryota</taxon>
        <taxon>Sar</taxon>
        <taxon>Alveolata</taxon>
        <taxon>Apicomplexa</taxon>
        <taxon>Conoidasida</taxon>
        <taxon>Coccidia</taxon>
        <taxon>Eucoccidiorida</taxon>
        <taxon>Eimeriorina</taxon>
        <taxon>Cryptosporidiidae</taxon>
        <taxon>Cryptosporidium</taxon>
    </lineage>
</organism>
<accession>A0A2P4Z2H9</accession>
<sequence length="149" mass="17041">MSKNIEELTTIPIIYSKQHKERLVLLEFQGSLSISKLNTETGEIINSENNDDFNDTAIGQLNNFDKISQCLKNPEIVNPMESAIQCSKNHQIELKVGYHKLIGKLVRLEKPLAVIQNSSETQEEDKSHLNIYDIIHFKLVFESRPLFSS</sequence>
<proteinExistence type="predicted"/>